<evidence type="ECO:0000313" key="7">
    <source>
        <dbReference type="Proteomes" id="UP001519503"/>
    </source>
</evidence>
<keyword evidence="7" id="KW-1185">Reference proteome</keyword>
<evidence type="ECO:0000256" key="3">
    <source>
        <dbReference type="SAM" id="MobiDB-lite"/>
    </source>
</evidence>
<feature type="compositionally biased region" description="Polar residues" evidence="3">
    <location>
        <begin position="746"/>
        <end position="757"/>
    </location>
</feature>
<reference evidence="6 7" key="1">
    <citation type="submission" date="2020-02" db="EMBL/GenBank/DDBJ databases">
        <title>Fructobacillus sp. isolated from paper mulberry of Taiwan.</title>
        <authorList>
            <person name="Lin S.-T."/>
        </authorList>
    </citation>
    <scope>NUCLEOTIDE SEQUENCE [LARGE SCALE GENOMIC DNA]</scope>
    <source>
        <strain evidence="6 7">S1-1</strain>
    </source>
</reference>
<organism evidence="6 7">
    <name type="scientific">Fructobacillus parabroussonetiae</name>
    <dbReference type="NCBI Taxonomy" id="2713174"/>
    <lineage>
        <taxon>Bacteria</taxon>
        <taxon>Bacillati</taxon>
        <taxon>Bacillota</taxon>
        <taxon>Bacilli</taxon>
        <taxon>Lactobacillales</taxon>
        <taxon>Lactobacillaceae</taxon>
        <taxon>Fructobacillus</taxon>
    </lineage>
</organism>
<gene>
    <name evidence="6" type="ORF">G6R30_03625</name>
</gene>
<feature type="region of interest" description="Disordered" evidence="3">
    <location>
        <begin position="405"/>
        <end position="441"/>
    </location>
</feature>
<dbReference type="RefSeq" id="WP_213821557.1">
    <property type="nucleotide sequence ID" value="NZ_JAAMFL010000006.1"/>
</dbReference>
<evidence type="ECO:0000256" key="4">
    <source>
        <dbReference type="SAM" id="Phobius"/>
    </source>
</evidence>
<evidence type="ECO:0000259" key="5">
    <source>
        <dbReference type="Pfam" id="PF07564"/>
    </source>
</evidence>
<evidence type="ECO:0000313" key="6">
    <source>
        <dbReference type="EMBL" id="MBS9337549.1"/>
    </source>
</evidence>
<dbReference type="Proteomes" id="UP001519503">
    <property type="component" value="Unassembled WGS sequence"/>
</dbReference>
<feature type="region of interest" description="Disordered" evidence="3">
    <location>
        <begin position="372"/>
        <end position="392"/>
    </location>
</feature>
<feature type="compositionally biased region" description="Polar residues" evidence="3">
    <location>
        <begin position="797"/>
        <end position="808"/>
    </location>
</feature>
<dbReference type="EMBL" id="JAAMFL010000006">
    <property type="protein sequence ID" value="MBS9337549.1"/>
    <property type="molecule type" value="Genomic_DNA"/>
</dbReference>
<dbReference type="InterPro" id="IPR022263">
    <property type="entry name" value="KxYKxGKxW"/>
</dbReference>
<dbReference type="Pfam" id="PF19258">
    <property type="entry name" value="KxYKxGKxW_sig"/>
    <property type="match status" value="1"/>
</dbReference>
<sequence>MQNQLIKEHYKMYKAGKQWFFAAVASFAIMAAIGSGAATSIYHDVFHLAPITEMLSVNADDSTDNGTNPARFNNGYQTYSDPSAITFANKREATVGKWVNIGPVNQFVTNDAKSQWVNFGIVQAYARADSNGNPYITIAIGTTQLAGQSMGTRNSFYGYASNGSTKTFQYQYPLEKQWAYIPTTDLDTSYNQVGIQFTANSNMPGSDGNPHSQLMTAKVQTKTTDSLNGDINNGQEKVKAAQDETTKMMDLLKAEQTKIDNAIDSDPTLTTAEKTTQKALIPPMLTEAQGKMDYEIDTATIDSIEQSYIPKIDGAHTAGVDLDKQKAAAQKIVDDKANAQIAAIKANNDMTDAEQAAALKKVTDAQSTMDTNITNATNADGVNSSRDDATQNGIIDNANKAAETLEQRQAEAKAKLEADKKAAESELDGDPTLTSGEKTNRKNAIDEAVTKAEGTIASATKAQQVVDALAAAETVITNSQAHGDLNKQKSDAKRSVADYGEELKKKIAADNTLTQTEKDNQTKAVNQAIADIQKEIDDATTADDINKYRDTKKSMDSLYVPGTDLNTQKKNAKAAVDGKANQKLSDIDNNNDMTNDEKATAKSKVEAAQKAMDDAIDNATNADGVNNARDDQTQNGIIDNANQASESLQDRIKNAISQLDTDKKNAEDEIDNDATLTASEKKTRKDNLDQAIAKAEQNITDAKTAQSVVDLLNGAEKTITDSQAHGTDLDTQKKNAKAAVDGKANQKLSDIANNNDMTDAEKSAAEGKVKAAQKEMDDAIDGATNADGVNGARDDQTQNSIIARMSIS</sequence>
<accession>A0ABS5QWG8</accession>
<feature type="region of interest" description="Disordered" evidence="3">
    <location>
        <begin position="723"/>
        <end position="808"/>
    </location>
</feature>
<feature type="domain" description="DUF1542" evidence="5">
    <location>
        <begin position="569"/>
        <end position="634"/>
    </location>
</feature>
<keyword evidence="4" id="KW-0812">Transmembrane</keyword>
<dbReference type="Pfam" id="PF07564">
    <property type="entry name" value="DUF1542"/>
    <property type="match status" value="4"/>
</dbReference>
<dbReference type="NCBIfam" id="TIGR03715">
    <property type="entry name" value="KxYKxGKxW"/>
    <property type="match status" value="1"/>
</dbReference>
<name>A0ABS5QWG8_9LACO</name>
<feature type="domain" description="DUF1542" evidence="5">
    <location>
        <begin position="733"/>
        <end position="798"/>
    </location>
</feature>
<feature type="transmembrane region" description="Helical" evidence="4">
    <location>
        <begin position="20"/>
        <end position="42"/>
    </location>
</feature>
<feature type="coiled-coil region" evidence="2">
    <location>
        <begin position="591"/>
        <end position="705"/>
    </location>
</feature>
<keyword evidence="1" id="KW-0732">Signal</keyword>
<feature type="compositionally biased region" description="Basic and acidic residues" evidence="3">
    <location>
        <begin position="405"/>
        <end position="424"/>
    </location>
</feature>
<dbReference type="InterPro" id="IPR011439">
    <property type="entry name" value="DUF1542"/>
</dbReference>
<evidence type="ECO:0000256" key="2">
    <source>
        <dbReference type="SAM" id="Coils"/>
    </source>
</evidence>
<keyword evidence="4" id="KW-0472">Membrane</keyword>
<feature type="domain" description="DUF1542" evidence="5">
    <location>
        <begin position="326"/>
        <end position="392"/>
    </location>
</feature>
<evidence type="ECO:0000256" key="1">
    <source>
        <dbReference type="ARBA" id="ARBA00022729"/>
    </source>
</evidence>
<protein>
    <submittedName>
        <fullName evidence="6">DUF1542 domain-containing protein</fullName>
    </submittedName>
</protein>
<keyword evidence="2" id="KW-0175">Coiled coil</keyword>
<comment type="caution">
    <text evidence="6">The sequence shown here is derived from an EMBL/GenBank/DDBJ whole genome shotgun (WGS) entry which is preliminary data.</text>
</comment>
<keyword evidence="4" id="KW-1133">Transmembrane helix</keyword>
<feature type="domain" description="DUF1542" evidence="5">
    <location>
        <begin position="489"/>
        <end position="552"/>
    </location>
</feature>
<feature type="compositionally biased region" description="Basic and acidic residues" evidence="3">
    <location>
        <begin position="759"/>
        <end position="777"/>
    </location>
</feature>
<proteinExistence type="predicted"/>